<evidence type="ECO:0000313" key="2">
    <source>
        <dbReference type="Proteomes" id="UP000288805"/>
    </source>
</evidence>
<protein>
    <submittedName>
        <fullName evidence="1">Uncharacterized protein</fullName>
    </submittedName>
</protein>
<gene>
    <name evidence="1" type="ORF">CK203_092563</name>
</gene>
<reference evidence="1 2" key="1">
    <citation type="journal article" date="2018" name="PLoS Genet.">
        <title>Population sequencing reveals clonal diversity and ancestral inbreeding in the grapevine cultivar Chardonnay.</title>
        <authorList>
            <person name="Roach M.J."/>
            <person name="Johnson D.L."/>
            <person name="Bohlmann J."/>
            <person name="van Vuuren H.J."/>
            <person name="Jones S.J."/>
            <person name="Pretorius I.S."/>
            <person name="Schmidt S.A."/>
            <person name="Borneman A.R."/>
        </authorList>
    </citation>
    <scope>NUCLEOTIDE SEQUENCE [LARGE SCALE GENOMIC DNA]</scope>
    <source>
        <strain evidence="2">cv. Chardonnay</strain>
        <tissue evidence="1">Leaf</tissue>
    </source>
</reference>
<organism evidence="1 2">
    <name type="scientific">Vitis vinifera</name>
    <name type="common">Grape</name>
    <dbReference type="NCBI Taxonomy" id="29760"/>
    <lineage>
        <taxon>Eukaryota</taxon>
        <taxon>Viridiplantae</taxon>
        <taxon>Streptophyta</taxon>
        <taxon>Embryophyta</taxon>
        <taxon>Tracheophyta</taxon>
        <taxon>Spermatophyta</taxon>
        <taxon>Magnoliopsida</taxon>
        <taxon>eudicotyledons</taxon>
        <taxon>Gunneridae</taxon>
        <taxon>Pentapetalae</taxon>
        <taxon>rosids</taxon>
        <taxon>Vitales</taxon>
        <taxon>Vitaceae</taxon>
        <taxon>Viteae</taxon>
        <taxon>Vitis</taxon>
    </lineage>
</organism>
<accession>A0A438CVG3</accession>
<dbReference type="EMBL" id="QGNW01001963">
    <property type="protein sequence ID" value="RVW27199.1"/>
    <property type="molecule type" value="Genomic_DNA"/>
</dbReference>
<dbReference type="AlphaFoldDB" id="A0A438CVG3"/>
<name>A0A438CVG3_VITVI</name>
<dbReference type="Proteomes" id="UP000288805">
    <property type="component" value="Unassembled WGS sequence"/>
</dbReference>
<proteinExistence type="predicted"/>
<sequence>MVLLEEISWRHKSKEVWLKKGDRNMRFFHKMTNAHRRRNDVDKIKINGVWLSEENEIKEGVVRSFRLEVPFKEEEVFGALLGSSGDKAPGPNSFSMAF</sequence>
<comment type="caution">
    <text evidence="1">The sequence shown here is derived from an EMBL/GenBank/DDBJ whole genome shotgun (WGS) entry which is preliminary data.</text>
</comment>
<evidence type="ECO:0000313" key="1">
    <source>
        <dbReference type="EMBL" id="RVW27199.1"/>
    </source>
</evidence>